<dbReference type="EMBL" id="JAHXRI010000006">
    <property type="protein sequence ID" value="MBZ1350491.1"/>
    <property type="molecule type" value="Genomic_DNA"/>
</dbReference>
<comment type="similarity">
    <text evidence="1">Belongs to the UPF0065 (bug) family.</text>
</comment>
<dbReference type="SUPFAM" id="SSF53850">
    <property type="entry name" value="Periplasmic binding protein-like II"/>
    <property type="match status" value="1"/>
</dbReference>
<feature type="signal peptide" evidence="2">
    <location>
        <begin position="1"/>
        <end position="42"/>
    </location>
</feature>
<comment type="caution">
    <text evidence="3">The sequence shown here is derived from an EMBL/GenBank/DDBJ whole genome shotgun (WGS) entry which is preliminary data.</text>
</comment>
<dbReference type="Pfam" id="PF03401">
    <property type="entry name" value="TctC"/>
    <property type="match status" value="1"/>
</dbReference>
<organism evidence="3 4">
    <name type="scientific">Zwartia hollandica</name>
    <dbReference type="NCBI Taxonomy" id="324606"/>
    <lineage>
        <taxon>Bacteria</taxon>
        <taxon>Pseudomonadati</taxon>
        <taxon>Pseudomonadota</taxon>
        <taxon>Betaproteobacteria</taxon>
        <taxon>Burkholderiales</taxon>
        <taxon>Alcaligenaceae</taxon>
        <taxon>Zwartia</taxon>
    </lineage>
</organism>
<dbReference type="CDD" id="cd13578">
    <property type="entry name" value="PBP2_Bug27"/>
    <property type="match status" value="1"/>
</dbReference>
<dbReference type="PANTHER" id="PTHR42928">
    <property type="entry name" value="TRICARBOXYLATE-BINDING PROTEIN"/>
    <property type="match status" value="1"/>
</dbReference>
<dbReference type="Gene3D" id="3.40.190.150">
    <property type="entry name" value="Bordetella uptake gene, domain 1"/>
    <property type="match status" value="1"/>
</dbReference>
<dbReference type="PIRSF" id="PIRSF017082">
    <property type="entry name" value="YflP"/>
    <property type="match status" value="1"/>
</dbReference>
<reference evidence="3" key="1">
    <citation type="submission" date="2021-07" db="EMBL/GenBank/DDBJ databases">
        <title>New genus and species of the family Alcaligenaceae.</title>
        <authorList>
            <person name="Hahn M.W."/>
        </authorList>
    </citation>
    <scope>NUCLEOTIDE SEQUENCE</scope>
    <source>
        <strain evidence="3">LF4-65</strain>
    </source>
</reference>
<evidence type="ECO:0000313" key="3">
    <source>
        <dbReference type="EMBL" id="MBZ1350491.1"/>
    </source>
</evidence>
<keyword evidence="2" id="KW-0732">Signal</keyword>
<accession>A0A953NC21</accession>
<feature type="chain" id="PRO_5036715980" evidence="2">
    <location>
        <begin position="43"/>
        <end position="342"/>
    </location>
</feature>
<evidence type="ECO:0000256" key="2">
    <source>
        <dbReference type="SAM" id="SignalP"/>
    </source>
</evidence>
<dbReference type="Gene3D" id="3.40.190.10">
    <property type="entry name" value="Periplasmic binding protein-like II"/>
    <property type="match status" value="1"/>
</dbReference>
<proteinExistence type="inferred from homology"/>
<dbReference type="AlphaFoldDB" id="A0A953NC21"/>
<dbReference type="InterPro" id="IPR005064">
    <property type="entry name" value="BUG"/>
</dbReference>
<keyword evidence="4" id="KW-1185">Reference proteome</keyword>
<protein>
    <submittedName>
        <fullName evidence="3">Tripartite tricarboxylate transporter substrate binding protein</fullName>
    </submittedName>
</protein>
<gene>
    <name evidence="3" type="ORF">KZZ10_07510</name>
</gene>
<sequence>MGSVYSFNQCFQKHFSAKAATRMASLALFTSLSLSVAGPSLAQTFPDKPLKIVVGFPPGGGSDLMARMVAERLSPLIGQPVIVENKPGAGSTIAASFVAKSKPDGYTILFGQAANLGIAPAMMSTLNYDPIKDFAPITRLAAAPLLVVGPTTLAAANMKEVITLAKANPNKLSFGSPGSGTLGHLAGEMFVSQAKIKAVHVPYKGQSAAITDIIGNRVELYFSTIAVISPHVESGRIKAFAITSKERSPSFPNVPTVAESGLPGYEAENWYALLAPAGTPPAIVDRLNRELKKILGSPDFVKEIAKEGGRTVGDSPAEFAKFLSIDVPRWQQIVREADLKTN</sequence>
<dbReference type="PANTHER" id="PTHR42928:SF5">
    <property type="entry name" value="BLR1237 PROTEIN"/>
    <property type="match status" value="1"/>
</dbReference>
<name>A0A953NC21_9BURK</name>
<evidence type="ECO:0000256" key="1">
    <source>
        <dbReference type="ARBA" id="ARBA00006987"/>
    </source>
</evidence>
<dbReference type="Proteomes" id="UP000739565">
    <property type="component" value="Unassembled WGS sequence"/>
</dbReference>
<dbReference type="InterPro" id="IPR042100">
    <property type="entry name" value="Bug_dom1"/>
</dbReference>
<evidence type="ECO:0000313" key="4">
    <source>
        <dbReference type="Proteomes" id="UP000739565"/>
    </source>
</evidence>
<dbReference type="RefSeq" id="WP_259660867.1">
    <property type="nucleotide sequence ID" value="NZ_JAHXRI010000006.1"/>
</dbReference>